<keyword evidence="6" id="KW-1185">Reference proteome</keyword>
<feature type="binding site" evidence="2">
    <location>
        <position position="29"/>
    </location>
    <ligand>
        <name>Mg(2+)</name>
        <dbReference type="ChEBI" id="CHEBI:18420"/>
        <label>3</label>
    </ligand>
</feature>
<feature type="domain" description="PurM-like C-terminal" evidence="4">
    <location>
        <begin position="153"/>
        <end position="312"/>
    </location>
</feature>
<gene>
    <name evidence="2 5" type="primary">thiL</name>
    <name evidence="5" type="ORF">O4H49_05075</name>
</gene>
<comment type="catalytic activity">
    <reaction evidence="2">
        <text>thiamine phosphate + ATP = thiamine diphosphate + ADP</text>
        <dbReference type="Rhea" id="RHEA:15913"/>
        <dbReference type="ChEBI" id="CHEBI:30616"/>
        <dbReference type="ChEBI" id="CHEBI:37575"/>
        <dbReference type="ChEBI" id="CHEBI:58937"/>
        <dbReference type="ChEBI" id="CHEBI:456216"/>
        <dbReference type="EC" id="2.7.4.16"/>
    </reaction>
</comment>
<feature type="domain" description="PurM-like N-terminal" evidence="3">
    <location>
        <begin position="28"/>
        <end position="140"/>
    </location>
</feature>
<comment type="caution">
    <text evidence="5">The sequence shown here is derived from an EMBL/GenBank/DDBJ whole genome shotgun (WGS) entry which is preliminary data.</text>
</comment>
<feature type="binding site" evidence="2">
    <location>
        <position position="269"/>
    </location>
    <ligand>
        <name>substrate</name>
    </ligand>
</feature>
<keyword evidence="2 5" id="KW-0418">Kinase</keyword>
<evidence type="ECO:0000256" key="1">
    <source>
        <dbReference type="ARBA" id="ARBA00022977"/>
    </source>
</evidence>
<dbReference type="PANTHER" id="PTHR30270:SF0">
    <property type="entry name" value="THIAMINE-MONOPHOSPHATE KINASE"/>
    <property type="match status" value="1"/>
</dbReference>
<comment type="caution">
    <text evidence="2">Lacks conserved residue(s) required for the propagation of feature annotation.</text>
</comment>
<dbReference type="EMBL" id="JAPWGY010000002">
    <property type="protein sequence ID" value="MCZ4280135.1"/>
    <property type="molecule type" value="Genomic_DNA"/>
</dbReference>
<keyword evidence="2" id="KW-0479">Metal-binding</keyword>
<comment type="similarity">
    <text evidence="2">Belongs to the thiamine-monophosphate kinase family.</text>
</comment>
<dbReference type="Gene3D" id="3.90.650.10">
    <property type="entry name" value="PurM-like C-terminal domain"/>
    <property type="match status" value="1"/>
</dbReference>
<dbReference type="InterPro" id="IPR010918">
    <property type="entry name" value="PurM-like_C_dom"/>
</dbReference>
<feature type="binding site" evidence="2">
    <location>
        <position position="46"/>
    </location>
    <ligand>
        <name>Mg(2+)</name>
        <dbReference type="ChEBI" id="CHEBI:18420"/>
        <label>2</label>
    </ligand>
</feature>
<feature type="binding site" evidence="2">
    <location>
        <position position="219"/>
    </location>
    <ligand>
        <name>Mg(2+)</name>
        <dbReference type="ChEBI" id="CHEBI:18420"/>
        <label>5</label>
    </ligand>
</feature>
<feature type="binding site" evidence="2">
    <location>
        <position position="53"/>
    </location>
    <ligand>
        <name>substrate</name>
    </ligand>
</feature>
<dbReference type="PANTHER" id="PTHR30270">
    <property type="entry name" value="THIAMINE-MONOPHOSPHATE KINASE"/>
    <property type="match status" value="1"/>
</dbReference>
<feature type="binding site" evidence="2">
    <location>
        <position position="74"/>
    </location>
    <ligand>
        <name>Mg(2+)</name>
        <dbReference type="ChEBI" id="CHEBI:18420"/>
        <label>2</label>
    </ligand>
</feature>
<dbReference type="RefSeq" id="WP_269422346.1">
    <property type="nucleotide sequence ID" value="NZ_JAPWGY010000002.1"/>
</dbReference>
<organism evidence="5 6">
    <name type="scientific">Kiloniella laminariae</name>
    <dbReference type="NCBI Taxonomy" id="454162"/>
    <lineage>
        <taxon>Bacteria</taxon>
        <taxon>Pseudomonadati</taxon>
        <taxon>Pseudomonadota</taxon>
        <taxon>Alphaproteobacteria</taxon>
        <taxon>Rhodospirillales</taxon>
        <taxon>Kiloniellaceae</taxon>
        <taxon>Kiloniella</taxon>
    </lineage>
</organism>
<dbReference type="InterPro" id="IPR036921">
    <property type="entry name" value="PurM-like_N_sf"/>
</dbReference>
<feature type="binding site" evidence="2">
    <location>
        <position position="216"/>
    </location>
    <ligand>
        <name>Mg(2+)</name>
        <dbReference type="ChEBI" id="CHEBI:18420"/>
        <label>3</label>
    </ligand>
</feature>
<dbReference type="Pfam" id="PF02769">
    <property type="entry name" value="AIRS_C"/>
    <property type="match status" value="1"/>
</dbReference>
<dbReference type="InterPro" id="IPR016188">
    <property type="entry name" value="PurM-like_N"/>
</dbReference>
<feature type="binding site" evidence="2">
    <location>
        <position position="218"/>
    </location>
    <ligand>
        <name>ATP</name>
        <dbReference type="ChEBI" id="CHEBI:30616"/>
    </ligand>
</feature>
<dbReference type="InterPro" id="IPR036676">
    <property type="entry name" value="PurM-like_C_sf"/>
</dbReference>
<keyword evidence="2" id="KW-0460">Magnesium</keyword>
<name>A0ABT4LGA9_9PROT</name>
<keyword evidence="2" id="KW-0547">Nucleotide-binding</keyword>
<dbReference type="GO" id="GO:0009030">
    <property type="term" value="F:thiamine-phosphate kinase activity"/>
    <property type="evidence" value="ECO:0007669"/>
    <property type="project" value="UniProtKB-EC"/>
</dbReference>
<feature type="binding site" evidence="2">
    <location>
        <position position="122"/>
    </location>
    <ligand>
        <name>Mg(2+)</name>
        <dbReference type="ChEBI" id="CHEBI:18420"/>
        <label>1</label>
    </ligand>
</feature>
<keyword evidence="2 5" id="KW-0808">Transferase</keyword>
<feature type="binding site" evidence="2">
    <location>
        <position position="44"/>
    </location>
    <ligand>
        <name>Mg(2+)</name>
        <dbReference type="ChEBI" id="CHEBI:18420"/>
        <label>4</label>
    </ligand>
</feature>
<dbReference type="Gene3D" id="3.30.1330.10">
    <property type="entry name" value="PurM-like, N-terminal domain"/>
    <property type="match status" value="1"/>
</dbReference>
<keyword evidence="2" id="KW-0067">ATP-binding</keyword>
<dbReference type="SUPFAM" id="SSF55326">
    <property type="entry name" value="PurM N-terminal domain-like"/>
    <property type="match status" value="1"/>
</dbReference>
<dbReference type="EC" id="2.7.4.16" evidence="2"/>
<dbReference type="SUPFAM" id="SSF56042">
    <property type="entry name" value="PurM C-terminal domain-like"/>
    <property type="match status" value="1"/>
</dbReference>
<comment type="function">
    <text evidence="2">Catalyzes the ATP-dependent phosphorylation of thiamine-monophosphate (TMP) to form thiamine-pyrophosphate (TPP), the active form of vitamin B1.</text>
</comment>
<feature type="binding site" evidence="2">
    <location>
        <position position="74"/>
    </location>
    <ligand>
        <name>Mg(2+)</name>
        <dbReference type="ChEBI" id="CHEBI:18420"/>
        <label>4</label>
    </ligand>
</feature>
<feature type="binding site" evidence="2">
    <location>
        <position position="148"/>
    </location>
    <ligand>
        <name>ATP</name>
        <dbReference type="ChEBI" id="CHEBI:30616"/>
    </ligand>
</feature>
<reference evidence="5" key="1">
    <citation type="submission" date="2022-12" db="EMBL/GenBank/DDBJ databases">
        <title>Bacterial isolates from different developmental stages of Nematostella vectensis.</title>
        <authorList>
            <person name="Fraune S."/>
        </authorList>
    </citation>
    <scope>NUCLEOTIDE SEQUENCE</scope>
    <source>
        <strain evidence="5">G21630-S1</strain>
    </source>
</reference>
<comment type="miscellaneous">
    <text evidence="2">Reaction mechanism of ThiL seems to utilize a direct, inline transfer of the gamma-phosphate of ATP to TMP rather than a phosphorylated enzyme intermediate.</text>
</comment>
<feature type="binding site" evidence="2">
    <location>
        <position position="29"/>
    </location>
    <ligand>
        <name>Mg(2+)</name>
        <dbReference type="ChEBI" id="CHEBI:18420"/>
        <label>4</label>
    </ligand>
</feature>
<feature type="binding site" evidence="2">
    <location>
        <position position="46"/>
    </location>
    <ligand>
        <name>Mg(2+)</name>
        <dbReference type="ChEBI" id="CHEBI:18420"/>
        <label>1</label>
    </ligand>
</feature>
<evidence type="ECO:0000259" key="4">
    <source>
        <dbReference type="Pfam" id="PF02769"/>
    </source>
</evidence>
<protein>
    <recommendedName>
        <fullName evidence="2">Thiamine-monophosphate kinase</fullName>
        <shortName evidence="2">TMP kinase</shortName>
        <shortName evidence="2">Thiamine-phosphate kinase</shortName>
        <ecNumber evidence="2">2.7.4.16</ecNumber>
    </recommendedName>
</protein>
<dbReference type="Proteomes" id="UP001069802">
    <property type="component" value="Unassembled WGS sequence"/>
</dbReference>
<keyword evidence="1 2" id="KW-0784">Thiamine biosynthesis</keyword>
<evidence type="ECO:0000313" key="5">
    <source>
        <dbReference type="EMBL" id="MCZ4280135.1"/>
    </source>
</evidence>
<dbReference type="NCBIfam" id="TIGR01379">
    <property type="entry name" value="thiL"/>
    <property type="match status" value="1"/>
</dbReference>
<comment type="pathway">
    <text evidence="2">Cofactor biosynthesis; thiamine diphosphate biosynthesis; thiamine diphosphate from thiamine phosphate: step 1/1.</text>
</comment>
<evidence type="ECO:0000313" key="6">
    <source>
        <dbReference type="Proteomes" id="UP001069802"/>
    </source>
</evidence>
<evidence type="ECO:0000256" key="2">
    <source>
        <dbReference type="HAMAP-Rule" id="MF_02128"/>
    </source>
</evidence>
<feature type="binding site" evidence="2">
    <location>
        <position position="74"/>
    </location>
    <ligand>
        <name>Mg(2+)</name>
        <dbReference type="ChEBI" id="CHEBI:18420"/>
        <label>3</label>
    </ligand>
</feature>
<dbReference type="Pfam" id="PF00586">
    <property type="entry name" value="AIRS"/>
    <property type="match status" value="1"/>
</dbReference>
<sequence>MEKSEFDLIKSYFAPLASGYEEAFDLLNDAALISEKPQASTVVTMDTLIAGVHFLMSDPAGDIARKCLRVNLSDLAAMGAAAFGYSLSMAYNSQIDVGWVKEFTTALGEDQQRFSCHLIGGDTVVTPGPLTITITCFGSVARHQCLKRNTAEVGEDVWVSGDLGDSAAGLKLLNKELDVSDAEARAQLIHRYRVPEPRCDLGIELLQNAISRTAMDVSDGLLADLGHIARASNIAVELYEDKIPRSAAFSALMSSSPDLGLALAVTGGDDYEIVFTSDPAQEQAIQELSRKLSLKLSKIGKVVSGHGVRLICRNGKTFLPTKAGWTHF</sequence>
<feature type="binding site" evidence="2">
    <location>
        <begin position="121"/>
        <end position="122"/>
    </location>
    <ligand>
        <name>ATP</name>
        <dbReference type="ChEBI" id="CHEBI:30616"/>
    </ligand>
</feature>
<feature type="binding site" evidence="2">
    <location>
        <position position="325"/>
    </location>
    <ligand>
        <name>substrate</name>
    </ligand>
</feature>
<dbReference type="CDD" id="cd02194">
    <property type="entry name" value="ThiL"/>
    <property type="match status" value="1"/>
</dbReference>
<dbReference type="HAMAP" id="MF_02128">
    <property type="entry name" value="TMP_kinase"/>
    <property type="match status" value="1"/>
</dbReference>
<evidence type="ECO:0000259" key="3">
    <source>
        <dbReference type="Pfam" id="PF00586"/>
    </source>
</evidence>
<proteinExistence type="inferred from homology"/>
<dbReference type="PIRSF" id="PIRSF005303">
    <property type="entry name" value="Thiam_monoph_kin"/>
    <property type="match status" value="1"/>
</dbReference>
<dbReference type="InterPro" id="IPR006283">
    <property type="entry name" value="ThiL-like"/>
</dbReference>
<accession>A0ABT4LGA9</accession>